<evidence type="ECO:0000256" key="1">
    <source>
        <dbReference type="SAM" id="MobiDB-lite"/>
    </source>
</evidence>
<proteinExistence type="predicted"/>
<dbReference type="PANTHER" id="PTHR46390:SF1">
    <property type="entry name" value="MANNOSE-1-PHOSPHATE GUANYLYLTRANSFERASE"/>
    <property type="match status" value="1"/>
</dbReference>
<dbReference type="GO" id="GO:0004475">
    <property type="term" value="F:mannose-1-phosphate guanylyltransferase (GTP) activity"/>
    <property type="evidence" value="ECO:0007669"/>
    <property type="project" value="TreeGrafter"/>
</dbReference>
<dbReference type="InterPro" id="IPR051161">
    <property type="entry name" value="Mannose-6P_isomerase_type2"/>
</dbReference>
<protein>
    <submittedName>
        <fullName evidence="3">Alginate biosynthesis protein AlgA</fullName>
    </submittedName>
</protein>
<evidence type="ECO:0000313" key="4">
    <source>
        <dbReference type="Proteomes" id="UP000052022"/>
    </source>
</evidence>
<evidence type="ECO:0000313" key="3">
    <source>
        <dbReference type="EMBL" id="CUH75090.1"/>
    </source>
</evidence>
<name>A0A0P1GF19_9RHOB</name>
<dbReference type="OrthoDB" id="7665693at2"/>
<sequence length="432" mass="45820">MIWGSTMLHTVILAGADASVGQSRAELPMFLEQATGTKSRFRSLLQAVSGDVFSAPTVVTSVAISSAVSAQMKQEGRRGALLLEPGAHNPAAAMLAALMRLRKTPEALVLFLPATTNFKTPEVLDEALCHAIPAAQRGELVVLSARTAASGQATASLEISQTPRLNTPASVNRVASAGQSFLDGFFQRGHVVWSTGVVLARVDALLAAYKRYASRMFMAVKSAVQSACNVMDGILLAERTYGRLKPVVFEAAIAAKTSQLVTIPTGAPLSEVSAWDEDLAEEQSSRPELSQTSDPKPQRAAQVLTMFDGLDRSAAPQNNGAIASKSDTQDWGARELLAQNGQFTLQRLSVAPGARVELDGARQESEQWIVLEGSALVDIGGQMKLLMENQSTRIPAGCQRAVENPGHSVLQLIQLRLVRPASTSAPETIGAA</sequence>
<dbReference type="Gene3D" id="2.60.120.10">
    <property type="entry name" value="Jelly Rolls"/>
    <property type="match status" value="1"/>
</dbReference>
<gene>
    <name evidence="3" type="primary">algA_1</name>
    <name evidence="3" type="ORF">TRM7557_00217</name>
</gene>
<dbReference type="InterPro" id="IPR014710">
    <property type="entry name" value="RmlC-like_jellyroll"/>
</dbReference>
<accession>A0A0P1GF19</accession>
<keyword evidence="4" id="KW-1185">Reference proteome</keyword>
<dbReference type="InterPro" id="IPR029044">
    <property type="entry name" value="Nucleotide-diphossugar_trans"/>
</dbReference>
<dbReference type="EMBL" id="CYSD01000007">
    <property type="protein sequence ID" value="CUH75090.1"/>
    <property type="molecule type" value="Genomic_DNA"/>
</dbReference>
<dbReference type="STRING" id="928856.SAMN04488049_104376"/>
<dbReference type="AlphaFoldDB" id="A0A0P1GF19"/>
<evidence type="ECO:0000259" key="2">
    <source>
        <dbReference type="Pfam" id="PF01050"/>
    </source>
</evidence>
<feature type="compositionally biased region" description="Polar residues" evidence="1">
    <location>
        <begin position="286"/>
        <end position="295"/>
    </location>
</feature>
<organism evidence="3 4">
    <name type="scientific">Tritonibacter multivorans</name>
    <dbReference type="NCBI Taxonomy" id="928856"/>
    <lineage>
        <taxon>Bacteria</taxon>
        <taxon>Pseudomonadati</taxon>
        <taxon>Pseudomonadota</taxon>
        <taxon>Alphaproteobacteria</taxon>
        <taxon>Rhodobacterales</taxon>
        <taxon>Paracoccaceae</taxon>
        <taxon>Tritonibacter</taxon>
    </lineage>
</organism>
<feature type="region of interest" description="Disordered" evidence="1">
    <location>
        <begin position="278"/>
        <end position="298"/>
    </location>
</feature>
<dbReference type="SUPFAM" id="SSF51182">
    <property type="entry name" value="RmlC-like cupins"/>
    <property type="match status" value="1"/>
</dbReference>
<dbReference type="GO" id="GO:0009298">
    <property type="term" value="P:GDP-mannose biosynthetic process"/>
    <property type="evidence" value="ECO:0007669"/>
    <property type="project" value="TreeGrafter"/>
</dbReference>
<dbReference type="Proteomes" id="UP000052022">
    <property type="component" value="Unassembled WGS sequence"/>
</dbReference>
<dbReference type="GO" id="GO:0005976">
    <property type="term" value="P:polysaccharide metabolic process"/>
    <property type="evidence" value="ECO:0007669"/>
    <property type="project" value="InterPro"/>
</dbReference>
<dbReference type="InterPro" id="IPR001538">
    <property type="entry name" value="Man6P_isomerase-2_C"/>
</dbReference>
<feature type="domain" description="Mannose-6-phosphate isomerase type II C-terminal" evidence="2">
    <location>
        <begin position="329"/>
        <end position="416"/>
    </location>
</feature>
<dbReference type="Gene3D" id="3.90.550.10">
    <property type="entry name" value="Spore Coat Polysaccharide Biosynthesis Protein SpsA, Chain A"/>
    <property type="match status" value="1"/>
</dbReference>
<dbReference type="PANTHER" id="PTHR46390">
    <property type="entry name" value="MANNOSE-1-PHOSPHATE GUANYLYLTRANSFERASE"/>
    <property type="match status" value="1"/>
</dbReference>
<dbReference type="Pfam" id="PF01050">
    <property type="entry name" value="MannoseP_isomer"/>
    <property type="match status" value="1"/>
</dbReference>
<reference evidence="3 4" key="1">
    <citation type="submission" date="2015-09" db="EMBL/GenBank/DDBJ databases">
        <authorList>
            <consortium name="Swine Surveillance"/>
        </authorList>
    </citation>
    <scope>NUCLEOTIDE SEQUENCE [LARGE SCALE GENOMIC DNA]</scope>
    <source>
        <strain evidence="3 4">CECT 7557</strain>
    </source>
</reference>
<dbReference type="InterPro" id="IPR011051">
    <property type="entry name" value="RmlC_Cupin_sf"/>
</dbReference>
<dbReference type="SUPFAM" id="SSF53448">
    <property type="entry name" value="Nucleotide-diphospho-sugar transferases"/>
    <property type="match status" value="1"/>
</dbReference>